<dbReference type="GO" id="GO:0005634">
    <property type="term" value="C:nucleus"/>
    <property type="evidence" value="ECO:0007669"/>
    <property type="project" value="UniProtKB-SubCell"/>
</dbReference>
<feature type="transmembrane region" description="Helical" evidence="23">
    <location>
        <begin position="381"/>
        <end position="399"/>
    </location>
</feature>
<evidence type="ECO:0000256" key="2">
    <source>
        <dbReference type="ARBA" id="ARBA00004141"/>
    </source>
</evidence>
<evidence type="ECO:0000256" key="15">
    <source>
        <dbReference type="ARBA" id="ARBA00023136"/>
    </source>
</evidence>
<comment type="caution">
    <text evidence="26">The sequence shown here is derived from an EMBL/GenBank/DDBJ whole genome shotgun (WGS) entry which is preliminary data.</text>
</comment>
<evidence type="ECO:0000259" key="25">
    <source>
        <dbReference type="Pfam" id="PF22528"/>
    </source>
</evidence>
<feature type="region of interest" description="Disordered" evidence="22">
    <location>
        <begin position="716"/>
        <end position="743"/>
    </location>
</feature>
<evidence type="ECO:0000256" key="23">
    <source>
        <dbReference type="SAM" id="Phobius"/>
    </source>
</evidence>
<evidence type="ECO:0000256" key="13">
    <source>
        <dbReference type="ARBA" id="ARBA00023015"/>
    </source>
</evidence>
<keyword evidence="17" id="KW-0539">Nucleus</keyword>
<feature type="compositionally biased region" description="Polar residues" evidence="22">
    <location>
        <begin position="716"/>
        <end position="733"/>
    </location>
</feature>
<feature type="compositionally biased region" description="Basic and acidic residues" evidence="22">
    <location>
        <begin position="212"/>
        <end position="229"/>
    </location>
</feature>
<dbReference type="InterPro" id="IPR025799">
    <property type="entry name" value="Arg_MeTrfase"/>
</dbReference>
<name>A0A9P6MZ76_9FUNG</name>
<keyword evidence="27" id="KW-1185">Reference proteome</keyword>
<sequence length="1313" mass="148139">LFCLAAIIPFCILYPTSKGYKYTDGFWCMITSTILSLLSTILMSIDLYRTPNLQLQDSGLTQKQRVLVALTMSLCFYLSLGSFVMMYIENWSFLDSLFFGLVTIATIGYGDYAPKTPGGRVFVVFYALGGIVLLAVVVNSIHYVIMEELQGRYLTRAKLREKKREERRLKRRGERDQEIRRRELGSEEGQSSHNQDILHQNPLELPSKRCHHDSGDYTHTEAGGREGAHNSDSTFAQKVGTRDDSTEASLEEVAPRSLEAVQECDGPSIPLQSPPYNSQHCGHEVAREGGLNRSPKLGSRSCRSINAIKAWWSRVTPFKRTTEQPTAATHVPTEKEQRIIENQQAYKEDMREYFIRFQISTAMFILFWIVGALLFMWVESWSFGTSMYFIVITFATIGYGDYSPKTKAGKIIFLVYVLLGVVTLTWLASLTSEILGNKMRNHVMKTQLKKEEKMKARGHLGRDLEEQGPTSEGGLENDTRSLIQSVNDDVGSISSDDTCEGSLHQLVKISKEFDQILHKASDVDHPRHKTGPSLPSSSGDIIGSLEKEGDESMGLLGPSLVRDIASTSSEEITDKEPESFPPHAHHHSEDDTVTVTANQWHHLIEYSKQFMNLTEAAEASLKKLIACETDESRRCQERRQIHIRQRRILRNRRNQLRDYDATPGLANSEVERELEELEELEDLEDDESLDEKQEESMERKRASIIVELMGKSRLNSQSSSLRVSNLRPSIQPSEDNRNIGEANSAPSNLLREAMKASPNRLHPLSLVMYLRERRRLRNQRNNNRKRSRTTRTEVLGRSMEEVTIQLEGRDVIGFSCSSSYMASIREDPHEQPVDNTQQDGDPGSSSILALRLGQTCIFSSPFISHHSRIIMSSDSAITDNPSNEARDPAYFGYYAMLQHQQNMLQDTVRTSTYRSAILLNTECFEDKLVMDVGAGSGILTYFAVQAGAKKVYAVEASDMALKMKKLVQTASLPPGKAKNEFLKDKIEVIQSKIEDPSVVAPKVDTIISEPIGVLLVHERMIESFIYARDTFLKPGGHLFPNKGTMYLAPFTDALLFTETMGKARFWEQTTFHGVDLSPLYPDAKAEMFGMPVVGHFDPKSLLATPISGVDGYEMDFNTISMKALRDFVVPISWKAQYTGLMHGVAGWFDLLFSGNPDSEASQPIEMSTGPNAEKTHWQQVRFLFREPLAVNSGQVIRGWMHCVVNDMRSYTVDIEVIAGQYGTLSDPSQPFEPLLEQQARQRGYSVGEATVENDGTEEDGLQFLRRRGRWELHEQSYNYSYTGNNDVLTKPEHLCMYEPENVDDAYGGITYTV</sequence>
<dbReference type="PRINTS" id="PR01333">
    <property type="entry name" value="2POREKCHANEL"/>
</dbReference>
<feature type="region of interest" description="Disordered" evidence="22">
    <location>
        <begin position="455"/>
        <end position="479"/>
    </location>
</feature>
<feature type="region of interest" description="Disordered" evidence="22">
    <location>
        <begin position="164"/>
        <end position="254"/>
    </location>
</feature>
<evidence type="ECO:0000256" key="18">
    <source>
        <dbReference type="ARBA" id="ARBA00023303"/>
    </source>
</evidence>
<evidence type="ECO:0000256" key="8">
    <source>
        <dbReference type="ARBA" id="ARBA00022679"/>
    </source>
</evidence>
<keyword evidence="5 21" id="KW-0813">Transport</keyword>
<evidence type="ECO:0000313" key="27">
    <source>
        <dbReference type="Proteomes" id="UP000703661"/>
    </source>
</evidence>
<dbReference type="EMBL" id="JAAAID010000342">
    <property type="protein sequence ID" value="KAG0018682.1"/>
    <property type="molecule type" value="Genomic_DNA"/>
</dbReference>
<dbReference type="GO" id="GO:0016020">
    <property type="term" value="C:membrane"/>
    <property type="evidence" value="ECO:0007669"/>
    <property type="project" value="UniProtKB-SubCell"/>
</dbReference>
<evidence type="ECO:0000256" key="10">
    <source>
        <dbReference type="ARBA" id="ARBA00022692"/>
    </source>
</evidence>
<keyword evidence="13" id="KW-0805">Transcription regulation</keyword>
<dbReference type="SUPFAM" id="SSF53335">
    <property type="entry name" value="S-adenosyl-L-methionine-dependent methyltransferases"/>
    <property type="match status" value="1"/>
</dbReference>
<feature type="transmembrane region" description="Helical" evidence="23">
    <location>
        <begin position="66"/>
        <end position="88"/>
    </location>
</feature>
<dbReference type="Pfam" id="PF07885">
    <property type="entry name" value="Ion_trans_2"/>
    <property type="match status" value="2"/>
</dbReference>
<evidence type="ECO:0000256" key="19">
    <source>
        <dbReference type="ARBA" id="ARBA00049086"/>
    </source>
</evidence>
<evidence type="ECO:0000256" key="12">
    <source>
        <dbReference type="ARBA" id="ARBA00022989"/>
    </source>
</evidence>
<feature type="domain" description="Protein arginine N-methyltransferase" evidence="25">
    <location>
        <begin position="1042"/>
        <end position="1215"/>
    </location>
</feature>
<feature type="compositionally biased region" description="Acidic residues" evidence="22">
    <location>
        <begin position="672"/>
        <end position="689"/>
    </location>
</feature>
<keyword evidence="18 21" id="KW-0407">Ion channel</keyword>
<keyword evidence="11" id="KW-0156">Chromatin regulator</keyword>
<dbReference type="GO" id="GO:0035242">
    <property type="term" value="F:protein-arginine omega-N asymmetric methyltransferase activity"/>
    <property type="evidence" value="ECO:0007669"/>
    <property type="project" value="UniProtKB-EC"/>
</dbReference>
<dbReference type="Proteomes" id="UP000703661">
    <property type="component" value="Unassembled WGS sequence"/>
</dbReference>
<dbReference type="Pfam" id="PF22528">
    <property type="entry name" value="PRMT_C"/>
    <property type="match status" value="1"/>
</dbReference>
<comment type="catalytic activity">
    <reaction evidence="19">
        <text>L-arginyl-[protein] + 2 S-adenosyl-L-methionine = N(omega),N(omega)-dimethyl-L-arginyl-[protein] + 2 S-adenosyl-L-homocysteine + 2 H(+)</text>
        <dbReference type="Rhea" id="RHEA:48096"/>
        <dbReference type="Rhea" id="RHEA-COMP:10532"/>
        <dbReference type="Rhea" id="RHEA-COMP:11991"/>
        <dbReference type="ChEBI" id="CHEBI:15378"/>
        <dbReference type="ChEBI" id="CHEBI:29965"/>
        <dbReference type="ChEBI" id="CHEBI:57856"/>
        <dbReference type="ChEBI" id="CHEBI:59789"/>
        <dbReference type="ChEBI" id="CHEBI:61897"/>
        <dbReference type="EC" id="2.1.1.319"/>
    </reaction>
</comment>
<feature type="non-terminal residue" evidence="26">
    <location>
        <position position="1"/>
    </location>
</feature>
<reference evidence="26" key="1">
    <citation type="journal article" date="2020" name="Fungal Divers.">
        <title>Resolving the Mortierellaceae phylogeny through synthesis of multi-gene phylogenetics and phylogenomics.</title>
        <authorList>
            <person name="Vandepol N."/>
            <person name="Liber J."/>
            <person name="Desiro A."/>
            <person name="Na H."/>
            <person name="Kennedy M."/>
            <person name="Barry K."/>
            <person name="Grigoriev I.V."/>
            <person name="Miller A.N."/>
            <person name="O'Donnell K."/>
            <person name="Stajich J.E."/>
            <person name="Bonito G."/>
        </authorList>
    </citation>
    <scope>NUCLEOTIDE SEQUENCE</scope>
    <source>
        <strain evidence="26">NRRL 2769</strain>
    </source>
</reference>
<keyword evidence="8 20" id="KW-0808">Transferase</keyword>
<comment type="subcellular location">
    <subcellularLocation>
        <location evidence="3">Cytoplasm</location>
    </subcellularLocation>
    <subcellularLocation>
        <location evidence="2">Membrane</location>
        <topology evidence="2">Multi-pass membrane protein</topology>
    </subcellularLocation>
    <subcellularLocation>
        <location evidence="1">Nucleus</location>
    </subcellularLocation>
</comment>
<feature type="compositionally biased region" description="Basic and acidic residues" evidence="22">
    <location>
        <begin position="164"/>
        <end position="185"/>
    </location>
</feature>
<keyword evidence="10 21" id="KW-0812">Transmembrane</keyword>
<evidence type="ECO:0000256" key="9">
    <source>
        <dbReference type="ARBA" id="ARBA00022691"/>
    </source>
</evidence>
<keyword evidence="6" id="KW-0963">Cytoplasm</keyword>
<dbReference type="Gene3D" id="1.10.287.70">
    <property type="match status" value="2"/>
</dbReference>
<dbReference type="GO" id="GO:0005737">
    <property type="term" value="C:cytoplasm"/>
    <property type="evidence" value="ECO:0007669"/>
    <property type="project" value="UniProtKB-SubCell"/>
</dbReference>
<dbReference type="GO" id="GO:0005267">
    <property type="term" value="F:potassium channel activity"/>
    <property type="evidence" value="ECO:0007669"/>
    <property type="project" value="InterPro"/>
</dbReference>
<dbReference type="SUPFAM" id="SSF81324">
    <property type="entry name" value="Voltage-gated potassium channels"/>
    <property type="match status" value="2"/>
</dbReference>
<feature type="region of interest" description="Disordered" evidence="22">
    <location>
        <begin position="661"/>
        <end position="697"/>
    </location>
</feature>
<keyword evidence="9 20" id="KW-0949">S-adenosyl-L-methionine</keyword>
<evidence type="ECO:0000256" key="1">
    <source>
        <dbReference type="ARBA" id="ARBA00004123"/>
    </source>
</evidence>
<dbReference type="GO" id="GO:0070611">
    <property type="term" value="F:histone H3R2 methyltransferase activity"/>
    <property type="evidence" value="ECO:0007669"/>
    <property type="project" value="TreeGrafter"/>
</dbReference>
<organism evidence="26 27">
    <name type="scientific">Entomortierella chlamydospora</name>
    <dbReference type="NCBI Taxonomy" id="101097"/>
    <lineage>
        <taxon>Eukaryota</taxon>
        <taxon>Fungi</taxon>
        <taxon>Fungi incertae sedis</taxon>
        <taxon>Mucoromycota</taxon>
        <taxon>Mortierellomycotina</taxon>
        <taxon>Mortierellomycetes</taxon>
        <taxon>Mortierellales</taxon>
        <taxon>Mortierellaceae</taxon>
        <taxon>Entomortierella</taxon>
    </lineage>
</organism>
<dbReference type="GO" id="GO:0032259">
    <property type="term" value="P:methylation"/>
    <property type="evidence" value="ECO:0007669"/>
    <property type="project" value="UniProtKB-KW"/>
</dbReference>
<evidence type="ECO:0000256" key="6">
    <source>
        <dbReference type="ARBA" id="ARBA00022490"/>
    </source>
</evidence>
<feature type="domain" description="Potassium channel" evidence="24">
    <location>
        <begin position="364"/>
        <end position="435"/>
    </location>
</feature>
<keyword evidence="15 23" id="KW-0472">Membrane</keyword>
<dbReference type="Gene3D" id="3.40.50.150">
    <property type="entry name" value="Vaccinia Virus protein VP39"/>
    <property type="match status" value="1"/>
</dbReference>
<evidence type="ECO:0000259" key="24">
    <source>
        <dbReference type="Pfam" id="PF07885"/>
    </source>
</evidence>
<dbReference type="Pfam" id="PF06325">
    <property type="entry name" value="PrmA"/>
    <property type="match status" value="1"/>
</dbReference>
<evidence type="ECO:0000256" key="22">
    <source>
        <dbReference type="SAM" id="MobiDB-lite"/>
    </source>
</evidence>
<feature type="compositionally biased region" description="Polar residues" evidence="22">
    <location>
        <begin position="188"/>
        <end position="198"/>
    </location>
</feature>
<feature type="compositionally biased region" description="Basic and acidic residues" evidence="22">
    <location>
        <begin position="455"/>
        <end position="465"/>
    </location>
</feature>
<feature type="transmembrane region" description="Helical" evidence="23">
    <location>
        <begin position="353"/>
        <end position="375"/>
    </location>
</feature>
<evidence type="ECO:0000256" key="5">
    <source>
        <dbReference type="ARBA" id="ARBA00022448"/>
    </source>
</evidence>
<evidence type="ECO:0000256" key="14">
    <source>
        <dbReference type="ARBA" id="ARBA00023065"/>
    </source>
</evidence>
<dbReference type="PANTHER" id="PTHR11006:SF10">
    <property type="entry name" value="HISTONE-ARGININE METHYLTRANSFERASE CARMER-RELATED"/>
    <property type="match status" value="1"/>
</dbReference>
<accession>A0A9P6MZ76</accession>
<evidence type="ECO:0000313" key="26">
    <source>
        <dbReference type="EMBL" id="KAG0018682.1"/>
    </source>
</evidence>
<dbReference type="EC" id="2.1.1.319" evidence="4"/>
<evidence type="ECO:0000256" key="21">
    <source>
        <dbReference type="RuleBase" id="RU003857"/>
    </source>
</evidence>
<keyword evidence="14 21" id="KW-0406">Ion transport</keyword>
<feature type="domain" description="Potassium channel" evidence="24">
    <location>
        <begin position="74"/>
        <end position="142"/>
    </location>
</feature>
<dbReference type="InterPro" id="IPR055135">
    <property type="entry name" value="PRMT_dom"/>
</dbReference>
<keyword evidence="7 20" id="KW-0489">Methyltransferase</keyword>
<dbReference type="Gene3D" id="2.70.160.11">
    <property type="entry name" value="Hnrnp arginine n-methyltransferase1"/>
    <property type="match status" value="1"/>
</dbReference>
<keyword evidence="12 23" id="KW-1133">Transmembrane helix</keyword>
<feature type="region of interest" description="Disordered" evidence="22">
    <location>
        <begin position="521"/>
        <end position="541"/>
    </location>
</feature>
<gene>
    <name evidence="26" type="ORF">BGZ80_006868</name>
</gene>
<feature type="transmembrane region" description="Helical" evidence="23">
    <location>
        <begin position="411"/>
        <end position="430"/>
    </location>
</feature>
<evidence type="ECO:0000256" key="4">
    <source>
        <dbReference type="ARBA" id="ARBA00011925"/>
    </source>
</evidence>
<proteinExistence type="inferred from homology"/>
<dbReference type="CDD" id="cd02440">
    <property type="entry name" value="AdoMet_MTases"/>
    <property type="match status" value="1"/>
</dbReference>
<protein>
    <recommendedName>
        <fullName evidence="4">type I protein arginine methyltransferase</fullName>
        <ecNumber evidence="4">2.1.1.319</ecNumber>
    </recommendedName>
</protein>
<dbReference type="InterPro" id="IPR029063">
    <property type="entry name" value="SAM-dependent_MTases_sf"/>
</dbReference>
<evidence type="ECO:0000256" key="11">
    <source>
        <dbReference type="ARBA" id="ARBA00022853"/>
    </source>
</evidence>
<dbReference type="PANTHER" id="PTHR11006">
    <property type="entry name" value="PROTEIN ARGININE N-METHYLTRANSFERASE"/>
    <property type="match status" value="1"/>
</dbReference>
<evidence type="ECO:0000256" key="16">
    <source>
        <dbReference type="ARBA" id="ARBA00023163"/>
    </source>
</evidence>
<feature type="region of interest" description="Disordered" evidence="22">
    <location>
        <begin position="567"/>
        <end position="590"/>
    </location>
</feature>
<evidence type="ECO:0000256" key="20">
    <source>
        <dbReference type="PROSITE-ProRule" id="PRU01015"/>
    </source>
</evidence>
<dbReference type="InterPro" id="IPR013099">
    <property type="entry name" value="K_chnl_dom"/>
</dbReference>
<evidence type="ECO:0000256" key="7">
    <source>
        <dbReference type="ARBA" id="ARBA00022603"/>
    </source>
</evidence>
<evidence type="ECO:0000256" key="3">
    <source>
        <dbReference type="ARBA" id="ARBA00004496"/>
    </source>
</evidence>
<feature type="transmembrane region" description="Helical" evidence="23">
    <location>
        <begin position="123"/>
        <end position="146"/>
    </location>
</feature>
<feature type="transmembrane region" description="Helical" evidence="23">
    <location>
        <begin position="24"/>
        <end position="45"/>
    </location>
</feature>
<dbReference type="PROSITE" id="PS51678">
    <property type="entry name" value="SAM_MT_PRMT"/>
    <property type="match status" value="1"/>
</dbReference>
<keyword evidence="16" id="KW-0804">Transcription</keyword>
<evidence type="ECO:0000256" key="17">
    <source>
        <dbReference type="ARBA" id="ARBA00023242"/>
    </source>
</evidence>
<dbReference type="InterPro" id="IPR003280">
    <property type="entry name" value="2pore_dom_K_chnl"/>
</dbReference>
<comment type="similarity">
    <text evidence="21">Belongs to the two pore domain potassium channel (TC 1.A.1.8) family.</text>
</comment>